<feature type="domain" description="Lipoyl-binding" evidence="8">
    <location>
        <begin position="1"/>
        <end position="77"/>
    </location>
</feature>
<dbReference type="SUPFAM" id="SSF52777">
    <property type="entry name" value="CoA-dependent acyltransferases"/>
    <property type="match status" value="1"/>
</dbReference>
<dbReference type="Proteomes" id="UP000184245">
    <property type="component" value="Unassembled WGS sequence"/>
</dbReference>
<accession>A0A1M5BAJ5</accession>
<dbReference type="EMBL" id="FQVI01000025">
    <property type="protein sequence ID" value="SHF39347.1"/>
    <property type="molecule type" value="Genomic_DNA"/>
</dbReference>
<dbReference type="PANTHER" id="PTHR43178:SF5">
    <property type="entry name" value="LIPOAMIDE ACYLTRANSFERASE COMPONENT OF BRANCHED-CHAIN ALPHA-KETO ACID DEHYDROGENASE COMPLEX, MITOCHONDRIAL"/>
    <property type="match status" value="1"/>
</dbReference>
<name>A0A1M5BAJ5_9CLOT</name>
<dbReference type="InterPro" id="IPR036625">
    <property type="entry name" value="E3-bd_dom_sf"/>
</dbReference>
<dbReference type="InterPro" id="IPR004167">
    <property type="entry name" value="PSBD"/>
</dbReference>
<dbReference type="InterPro" id="IPR050743">
    <property type="entry name" value="2-oxoacid_DH_E2_comp"/>
</dbReference>
<dbReference type="InterPro" id="IPR023213">
    <property type="entry name" value="CAT-like_dom_sf"/>
</dbReference>
<keyword evidence="11" id="KW-1185">Reference proteome</keyword>
<dbReference type="InterPro" id="IPR003016">
    <property type="entry name" value="2-oxoA_DH_lipoyl-BS"/>
</dbReference>
<dbReference type="Pfam" id="PF00198">
    <property type="entry name" value="2-oxoacid_dh"/>
    <property type="match status" value="1"/>
</dbReference>
<dbReference type="AlphaFoldDB" id="A0A1M5BAJ5"/>
<keyword evidence="10" id="KW-0670">Pyruvate</keyword>
<evidence type="ECO:0000256" key="5">
    <source>
        <dbReference type="ARBA" id="ARBA00023315"/>
    </source>
</evidence>
<dbReference type="Pfam" id="PF00364">
    <property type="entry name" value="Biotin_lipoyl"/>
    <property type="match status" value="1"/>
</dbReference>
<dbReference type="PANTHER" id="PTHR43178">
    <property type="entry name" value="DIHYDROLIPOAMIDE ACETYLTRANSFERASE COMPONENT OF PYRUVATE DEHYDROGENASE COMPLEX"/>
    <property type="match status" value="1"/>
</dbReference>
<keyword evidence="5 6" id="KW-0012">Acyltransferase</keyword>
<dbReference type="SUPFAM" id="SSF51230">
    <property type="entry name" value="Single hybrid motif"/>
    <property type="match status" value="1"/>
</dbReference>
<sequence length="392" mass="42853">MPKYLVLPKIGMNMEEGVIDEWLIKPGDKVEKEQIVLRAETDKAVQDIFATDGGIVYKLLVHPGDTVPCQEKIAILLEEGEEYTEETADQNKASAEPKPGPGTADVPERKPGGKAAGQERKKGKVRISPLAKKMAEDLGIPIEELSPEEEGKRIVKADVLRYEPPVPRESSVFVPFTPRRKAIARHMLDSVNHKPRVTLVTTVDCENLIAFREKLKKQTRVSYNEIIVKACAAALRVYPHMNCITQEGGFCIKEDINIGVAVDTPDGLLVPVLKKADQKGIFELAGEFGSLTEKARNGQLSAEDMSGGTFSVSNVGMFGIESFDPIINSPECLILGVGCMKETAAVVEHEICVRTCMQISLSFDHTVFDGAAAAKLLKAIKDLLDDPVMMLA</sequence>
<dbReference type="STRING" id="1122155.SAMN02745158_03564"/>
<dbReference type="InterPro" id="IPR001078">
    <property type="entry name" value="2-oxoacid_DH_actylTfrase"/>
</dbReference>
<dbReference type="Gene3D" id="2.40.50.100">
    <property type="match status" value="1"/>
</dbReference>
<gene>
    <name evidence="10" type="ORF">SAMN02745158_03564</name>
</gene>
<evidence type="ECO:0000256" key="3">
    <source>
        <dbReference type="ARBA" id="ARBA00022679"/>
    </source>
</evidence>
<dbReference type="GO" id="GO:0005737">
    <property type="term" value="C:cytoplasm"/>
    <property type="evidence" value="ECO:0007669"/>
    <property type="project" value="TreeGrafter"/>
</dbReference>
<evidence type="ECO:0000259" key="9">
    <source>
        <dbReference type="PROSITE" id="PS51826"/>
    </source>
</evidence>
<reference evidence="10 11" key="1">
    <citation type="submission" date="2016-11" db="EMBL/GenBank/DDBJ databases">
        <authorList>
            <person name="Jaros S."/>
            <person name="Januszkiewicz K."/>
            <person name="Wedrychowicz H."/>
        </authorList>
    </citation>
    <scope>NUCLEOTIDE SEQUENCE [LARGE SCALE GENOMIC DNA]</scope>
    <source>
        <strain evidence="10 11">DSM 17459</strain>
    </source>
</reference>
<evidence type="ECO:0000313" key="10">
    <source>
        <dbReference type="EMBL" id="SHF39347.1"/>
    </source>
</evidence>
<evidence type="ECO:0000256" key="1">
    <source>
        <dbReference type="ARBA" id="ARBA00001938"/>
    </source>
</evidence>
<dbReference type="PROSITE" id="PS00189">
    <property type="entry name" value="LIPOYL"/>
    <property type="match status" value="1"/>
</dbReference>
<dbReference type="OrthoDB" id="9805770at2"/>
<dbReference type="Gene3D" id="4.10.320.10">
    <property type="entry name" value="E3-binding domain"/>
    <property type="match status" value="1"/>
</dbReference>
<evidence type="ECO:0000313" key="11">
    <source>
        <dbReference type="Proteomes" id="UP000184245"/>
    </source>
</evidence>
<comment type="cofactor">
    <cofactor evidence="1 6">
        <name>(R)-lipoate</name>
        <dbReference type="ChEBI" id="CHEBI:83088"/>
    </cofactor>
</comment>
<dbReference type="Gene3D" id="3.30.559.10">
    <property type="entry name" value="Chloramphenicol acetyltransferase-like domain"/>
    <property type="match status" value="1"/>
</dbReference>
<proteinExistence type="inferred from homology"/>
<evidence type="ECO:0000256" key="2">
    <source>
        <dbReference type="ARBA" id="ARBA00007317"/>
    </source>
</evidence>
<dbReference type="GO" id="GO:0016407">
    <property type="term" value="F:acetyltransferase activity"/>
    <property type="evidence" value="ECO:0007669"/>
    <property type="project" value="TreeGrafter"/>
</dbReference>
<comment type="similarity">
    <text evidence="2 6">Belongs to the 2-oxoacid dehydrogenase family.</text>
</comment>
<feature type="domain" description="Peripheral subunit-binding (PSBD)" evidence="9">
    <location>
        <begin position="126"/>
        <end position="163"/>
    </location>
</feature>
<feature type="region of interest" description="Disordered" evidence="7">
    <location>
        <begin position="82"/>
        <end position="125"/>
    </location>
</feature>
<dbReference type="GO" id="GO:0031405">
    <property type="term" value="F:lipoic acid binding"/>
    <property type="evidence" value="ECO:0007669"/>
    <property type="project" value="TreeGrafter"/>
</dbReference>
<evidence type="ECO:0000256" key="4">
    <source>
        <dbReference type="ARBA" id="ARBA00022823"/>
    </source>
</evidence>
<evidence type="ECO:0000256" key="7">
    <source>
        <dbReference type="SAM" id="MobiDB-lite"/>
    </source>
</evidence>
<keyword evidence="4 6" id="KW-0450">Lipoyl</keyword>
<dbReference type="InterPro" id="IPR011053">
    <property type="entry name" value="Single_hybrid_motif"/>
</dbReference>
<dbReference type="InterPro" id="IPR000089">
    <property type="entry name" value="Biotin_lipoyl"/>
</dbReference>
<evidence type="ECO:0000256" key="6">
    <source>
        <dbReference type="RuleBase" id="RU003423"/>
    </source>
</evidence>
<dbReference type="RefSeq" id="WP_072854130.1">
    <property type="nucleotide sequence ID" value="NZ_FQVI01000025.1"/>
</dbReference>
<keyword evidence="3 6" id="KW-0808">Transferase</keyword>
<protein>
    <recommendedName>
        <fullName evidence="6">Dihydrolipoamide acetyltransferase component of pyruvate dehydrogenase complex</fullName>
        <ecNumber evidence="6">2.3.1.-</ecNumber>
    </recommendedName>
</protein>
<dbReference type="Pfam" id="PF02817">
    <property type="entry name" value="E3_binding"/>
    <property type="match status" value="1"/>
</dbReference>
<organism evidence="10 11">
    <name type="scientific">Lactonifactor longoviformis DSM 17459</name>
    <dbReference type="NCBI Taxonomy" id="1122155"/>
    <lineage>
        <taxon>Bacteria</taxon>
        <taxon>Bacillati</taxon>
        <taxon>Bacillota</taxon>
        <taxon>Clostridia</taxon>
        <taxon>Eubacteriales</taxon>
        <taxon>Clostridiaceae</taxon>
        <taxon>Lactonifactor</taxon>
    </lineage>
</organism>
<dbReference type="SUPFAM" id="SSF47005">
    <property type="entry name" value="Peripheral subunit-binding domain of 2-oxo acid dehydrogenase complex"/>
    <property type="match status" value="1"/>
</dbReference>
<dbReference type="CDD" id="cd06849">
    <property type="entry name" value="lipoyl_domain"/>
    <property type="match status" value="1"/>
</dbReference>
<dbReference type="PROSITE" id="PS50968">
    <property type="entry name" value="BIOTINYL_LIPOYL"/>
    <property type="match status" value="1"/>
</dbReference>
<dbReference type="PROSITE" id="PS51826">
    <property type="entry name" value="PSBD"/>
    <property type="match status" value="1"/>
</dbReference>
<dbReference type="EC" id="2.3.1.-" evidence="6"/>
<evidence type="ECO:0000259" key="8">
    <source>
        <dbReference type="PROSITE" id="PS50968"/>
    </source>
</evidence>